<dbReference type="SUPFAM" id="SSF47923">
    <property type="entry name" value="Ypt/Rab-GAP domain of gyp1p"/>
    <property type="match status" value="2"/>
</dbReference>
<keyword evidence="11" id="KW-1185">Reference proteome</keyword>
<comment type="subcellular location">
    <subcellularLocation>
        <location evidence="1">Nucleus</location>
    </subcellularLocation>
</comment>
<feature type="region of interest" description="Disordered" evidence="8">
    <location>
        <begin position="208"/>
        <end position="235"/>
    </location>
</feature>
<sequence>MDTITFTARKHPFPSEVSVEFSLQLVGFLPVHSLTTMPMLPWVVAEVRRLSEQSSKKESGTKQVHLCVSPSGLRCEPEPGKSQQWDPLICSSIFECKPQRVHKLIHNSHDPSYFACLIKDDAANQQSICYVFKADGQTKVPEIISSIRQAGKIARQEELRCPSEFDDTFAKKFEVLFCGRVAVAHRKAPPALIDECIEGFSHVSGGGFSSDQLRAAPQPPGDRERGPRPMRKSFSQPGLRSLAFRKEFQDAGLRSSSFFSSFEENGIENHLISGHNIVQPTDIEENRTMLFTIGQSEVYLISPDTKKIALEKNFKEISFCSQALVVMFHSHDFQGIRHVDHFGFICRESLGGGAFHFVCYVFQCTNEALVDEIMMTLKQAFTVAAVQQTAKATAQLCEGCPLQGLHKLCERIEGMNSSKTKLELQKHLTTLTNQEQATIFEEVQKLRPRNEQRENELIVSFLRCLYEEKQKVHVHIGEIKQTSQIAAENIGSELPSSATRFRLDMLKNKAKRSLTESLESILSRGNKARGLQEHSVSLDLDSSVSSALSNTSKEPSVCEKEALPISESSFRLLGSSDDLSSDSESHATEEPALLSPQQGFRRRANTLSHVPVECQQPLQQAQGSPGVSQRKLVRYHSVSTETPHERKDFESKASHLGDASGTPVKTRRHSWRQQIFLRVATPQKACDSPGRHEDYSELGELPPRSPLEPVCEDGPFGPVPEEKKRTSRELRELWQKAILQQILLLRMEKENQKLQASENDLLNKRLKLDYEEITPCLKEVTTVWEKMLTTPGRSKIKFDMEKMHSAVGQGVPRHHRGEIWKFLAEQYHLKHPFPSKQQPKDTPYKELLKQLTSHQHSILIDLGRTFPTHPYFSAQLGAGQLSLYNILKAYSLLDQEVGYCQGLSFVAGILLLHMGEEEAFNMLKFLMFDMGLRKQYRPDMIILQIQMYQLSRLLHDYHRDLYNHLEEHEIGPSLYAAPWFLTVFASQFPLGFVARVFDMIFLQGSEVTFKVALSLLGSHKPLILQHENLETIVDFIKSTLPNLGLVQMEKTISQVFVMDISKQLQAYEVEYHVLQEELIDSSPLSDNQRMDRLEKTNSSLRKQNLDLLEQLQLKPAFRSALAHQGQELGSCDVIRLQGCQPSRRRGTCVCPFQVYLLGLLEEDWSDIIHTFQLDNSTWMPVSISQGCFNQVPQTTSLKSRCRQGHAPSETGGEESFLASSSFWCFLDVPSTCPTLPAPWCSFLCS</sequence>
<keyword evidence="4" id="KW-0539">Nucleus</keyword>
<dbReference type="FunFam" id="1.10.472.80:FF:000003">
    <property type="entry name" value="Putative TBC1 domain family member 1"/>
    <property type="match status" value="1"/>
</dbReference>
<dbReference type="InterPro" id="IPR011993">
    <property type="entry name" value="PH-like_dom_sf"/>
</dbReference>
<proteinExistence type="predicted"/>
<evidence type="ECO:0000259" key="10">
    <source>
        <dbReference type="PROSITE" id="PS50086"/>
    </source>
</evidence>
<evidence type="ECO:0000256" key="2">
    <source>
        <dbReference type="ARBA" id="ARBA00022468"/>
    </source>
</evidence>
<evidence type="ECO:0000256" key="1">
    <source>
        <dbReference type="ARBA" id="ARBA00004123"/>
    </source>
</evidence>
<evidence type="ECO:0000256" key="7">
    <source>
        <dbReference type="SAM" id="Coils"/>
    </source>
</evidence>
<dbReference type="Gene3D" id="1.10.472.80">
    <property type="entry name" value="Ypt/Rab-GAP domain of gyp1p, domain 3"/>
    <property type="match status" value="1"/>
</dbReference>
<dbReference type="FunFam" id="1.10.8.270:FF:000001">
    <property type="entry name" value="TBC1 domain family member 1"/>
    <property type="match status" value="1"/>
</dbReference>
<dbReference type="CDD" id="cd01269">
    <property type="entry name" value="PTB_TBC1D1_like"/>
    <property type="match status" value="1"/>
</dbReference>
<evidence type="ECO:0000256" key="3">
    <source>
        <dbReference type="ARBA" id="ARBA00022553"/>
    </source>
</evidence>
<dbReference type="Pfam" id="PF00566">
    <property type="entry name" value="RabGAP-TBC"/>
    <property type="match status" value="1"/>
</dbReference>
<dbReference type="SMART" id="SM00164">
    <property type="entry name" value="TBC"/>
    <property type="match status" value="1"/>
</dbReference>
<dbReference type="GeneID" id="102984927"/>
<dbReference type="Pfam" id="PF11830">
    <property type="entry name" value="DUF3350"/>
    <property type="match status" value="1"/>
</dbReference>
<feature type="coiled-coil region" evidence="7">
    <location>
        <begin position="1057"/>
        <end position="1110"/>
    </location>
</feature>
<feature type="compositionally biased region" description="Basic and acidic residues" evidence="8">
    <location>
        <begin position="642"/>
        <end position="655"/>
    </location>
</feature>
<feature type="domain" description="PID" evidence="9">
    <location>
        <begin position="293"/>
        <end position="384"/>
    </location>
</feature>
<dbReference type="GO" id="GO:0005096">
    <property type="term" value="F:GTPase activator activity"/>
    <property type="evidence" value="ECO:0007669"/>
    <property type="project" value="UniProtKB-KW"/>
</dbReference>
<dbReference type="Gene3D" id="2.30.29.30">
    <property type="entry name" value="Pleckstrin-homology domain (PH domain)/Phosphotyrosine-binding domain (PTB)"/>
    <property type="match status" value="2"/>
</dbReference>
<evidence type="ECO:0000256" key="4">
    <source>
        <dbReference type="ARBA" id="ARBA00023242"/>
    </source>
</evidence>
<dbReference type="Gene3D" id="1.10.10.2750">
    <property type="match status" value="1"/>
</dbReference>
<dbReference type="PANTHER" id="PTHR47219:SF18">
    <property type="entry name" value="TBC1 DOMAIN FAMILY MEMBER 1 ISOFORM X1"/>
    <property type="match status" value="1"/>
</dbReference>
<dbReference type="SMART" id="SM00462">
    <property type="entry name" value="PTB"/>
    <property type="match status" value="2"/>
</dbReference>
<dbReference type="InterPro" id="IPR000195">
    <property type="entry name" value="Rab-GAP-TBC_dom"/>
</dbReference>
<accession>A0A9W2WS20</accession>
<dbReference type="PROSITE" id="PS50086">
    <property type="entry name" value="TBC_RABGAP"/>
    <property type="match status" value="1"/>
</dbReference>
<comment type="function">
    <text evidence="5">May act as a GTPase-activating protein for Rab family protein(s). May play a role in the cell cycle and differentiation of various tissues. Involved in the trafficking and translocation of GLUT4-containing vesicles and insulin-stimulated glucose uptake into cells.</text>
</comment>
<feature type="domain" description="Rab-GAP TBC" evidence="10">
    <location>
        <begin position="810"/>
        <end position="1004"/>
    </location>
</feature>
<gene>
    <name evidence="12" type="primary">TBC1D1</name>
</gene>
<name>A0A9W2WS20_PHYMC</name>
<keyword evidence="7" id="KW-0175">Coiled coil</keyword>
<dbReference type="GO" id="GO:0005634">
    <property type="term" value="C:nucleus"/>
    <property type="evidence" value="ECO:0007669"/>
    <property type="project" value="UniProtKB-SubCell"/>
</dbReference>
<dbReference type="SUPFAM" id="SSF50729">
    <property type="entry name" value="PH domain-like"/>
    <property type="match status" value="2"/>
</dbReference>
<evidence type="ECO:0000256" key="8">
    <source>
        <dbReference type="SAM" id="MobiDB-lite"/>
    </source>
</evidence>
<keyword evidence="2" id="KW-0343">GTPase activation</keyword>
<evidence type="ECO:0000313" key="11">
    <source>
        <dbReference type="Proteomes" id="UP000248484"/>
    </source>
</evidence>
<protein>
    <recommendedName>
        <fullName evidence="6">TBC1 domain family member 1</fullName>
    </recommendedName>
</protein>
<evidence type="ECO:0000259" key="9">
    <source>
        <dbReference type="PROSITE" id="PS01179"/>
    </source>
</evidence>
<organism evidence="11 12">
    <name type="scientific">Physeter macrocephalus</name>
    <name type="common">Sperm whale</name>
    <name type="synonym">Physeter catodon</name>
    <dbReference type="NCBI Taxonomy" id="9755"/>
    <lineage>
        <taxon>Eukaryota</taxon>
        <taxon>Metazoa</taxon>
        <taxon>Chordata</taxon>
        <taxon>Craniata</taxon>
        <taxon>Vertebrata</taxon>
        <taxon>Euteleostomi</taxon>
        <taxon>Mammalia</taxon>
        <taxon>Eutheria</taxon>
        <taxon>Laurasiatheria</taxon>
        <taxon>Artiodactyla</taxon>
        <taxon>Whippomorpha</taxon>
        <taxon>Cetacea</taxon>
        <taxon>Odontoceti</taxon>
        <taxon>Physeteridae</taxon>
        <taxon>Physeter</taxon>
    </lineage>
</organism>
<dbReference type="InterPro" id="IPR035969">
    <property type="entry name" value="Rab-GAP_TBC_sf"/>
</dbReference>
<evidence type="ECO:0000256" key="5">
    <source>
        <dbReference type="ARBA" id="ARBA00055418"/>
    </source>
</evidence>
<dbReference type="Pfam" id="PF00640">
    <property type="entry name" value="PID"/>
    <property type="match status" value="1"/>
</dbReference>
<dbReference type="FunFam" id="2.30.29.30:FF:000165">
    <property type="entry name" value="TBC1 domain family member 1 isoform X1"/>
    <property type="match status" value="1"/>
</dbReference>
<evidence type="ECO:0000256" key="6">
    <source>
        <dbReference type="ARBA" id="ARBA00072011"/>
    </source>
</evidence>
<dbReference type="InterPro" id="IPR021785">
    <property type="entry name" value="DUF3350"/>
</dbReference>
<dbReference type="Proteomes" id="UP000248484">
    <property type="component" value="Chromosome 7"/>
</dbReference>
<dbReference type="RefSeq" id="XP_054942084.1">
    <property type="nucleotide sequence ID" value="XM_055086109.1"/>
</dbReference>
<feature type="region of interest" description="Disordered" evidence="8">
    <location>
        <begin position="574"/>
        <end position="595"/>
    </location>
</feature>
<keyword evidence="3" id="KW-0597">Phosphoprotein</keyword>
<dbReference type="InterPro" id="IPR006020">
    <property type="entry name" value="PTB/PI_dom"/>
</dbReference>
<dbReference type="CDD" id="cd00934">
    <property type="entry name" value="PTB"/>
    <property type="match status" value="1"/>
</dbReference>
<feature type="region of interest" description="Disordered" evidence="8">
    <location>
        <begin position="638"/>
        <end position="667"/>
    </location>
</feature>
<dbReference type="PANTHER" id="PTHR47219">
    <property type="entry name" value="RAB GTPASE-ACTIVATING PROTEIN 1-LIKE"/>
    <property type="match status" value="1"/>
</dbReference>
<reference evidence="12" key="1">
    <citation type="submission" date="2025-08" db="UniProtKB">
        <authorList>
            <consortium name="RefSeq"/>
        </authorList>
    </citation>
    <scope>IDENTIFICATION</scope>
    <source>
        <tissue evidence="12">Muscle</tissue>
    </source>
</reference>
<dbReference type="AlphaFoldDB" id="A0A9W2WS20"/>
<evidence type="ECO:0000313" key="12">
    <source>
        <dbReference type="RefSeq" id="XP_054942084.1"/>
    </source>
</evidence>
<dbReference type="PROSITE" id="PS01179">
    <property type="entry name" value="PID"/>
    <property type="match status" value="1"/>
</dbReference>
<dbReference type="CTD" id="23216"/>
<dbReference type="FunFam" id="1.10.10.2750:FF:000001">
    <property type="entry name" value="TBC1 domain family member 1 isoform X2"/>
    <property type="match status" value="1"/>
</dbReference>
<dbReference type="InterPro" id="IPR050302">
    <property type="entry name" value="Rab_GAP_TBC_domain"/>
</dbReference>
<feature type="region of interest" description="Disordered" evidence="8">
    <location>
        <begin position="683"/>
        <end position="724"/>
    </location>
</feature>
<dbReference type="Gene3D" id="1.10.8.270">
    <property type="entry name" value="putative rabgap domain of human tbc1 domain family member 14 like domains"/>
    <property type="match status" value="1"/>
</dbReference>